<dbReference type="SMART" id="SM00865">
    <property type="entry name" value="Tubulin_C"/>
    <property type="match status" value="1"/>
</dbReference>
<dbReference type="PROSITE" id="PS01135">
    <property type="entry name" value="FTSZ_2"/>
    <property type="match status" value="1"/>
</dbReference>
<comment type="subcellular location">
    <subcellularLocation>
        <location evidence="4">Cytoplasm</location>
    </subcellularLocation>
    <text evidence="4">Assembles at midcell at the inner surface of the cytoplasmic membrane.</text>
</comment>
<keyword evidence="4 6" id="KW-0131">Cell cycle</keyword>
<keyword evidence="4 6" id="KW-0717">Septation</keyword>
<evidence type="ECO:0000313" key="10">
    <source>
        <dbReference type="Proteomes" id="UP001595556"/>
    </source>
</evidence>
<dbReference type="SMART" id="SM00864">
    <property type="entry name" value="Tubulin"/>
    <property type="match status" value="1"/>
</dbReference>
<dbReference type="Pfam" id="PF12327">
    <property type="entry name" value="FtsZ_C"/>
    <property type="match status" value="1"/>
</dbReference>
<dbReference type="SUPFAM" id="SSF55307">
    <property type="entry name" value="Tubulin C-terminal domain-like"/>
    <property type="match status" value="1"/>
</dbReference>
<dbReference type="InterPro" id="IPR045061">
    <property type="entry name" value="FtsZ/CetZ"/>
</dbReference>
<dbReference type="PANTHER" id="PTHR30314:SF3">
    <property type="entry name" value="MITOCHONDRIAL DIVISION PROTEIN FSZA"/>
    <property type="match status" value="1"/>
</dbReference>
<evidence type="ECO:0000259" key="8">
    <source>
        <dbReference type="SMART" id="SM00865"/>
    </source>
</evidence>
<evidence type="ECO:0000256" key="4">
    <source>
        <dbReference type="HAMAP-Rule" id="MF_00909"/>
    </source>
</evidence>
<dbReference type="InterPro" id="IPR037103">
    <property type="entry name" value="Tubulin/FtsZ-like_C"/>
</dbReference>
<feature type="binding site" evidence="4">
    <location>
        <position position="141"/>
    </location>
    <ligand>
        <name>GTP</name>
        <dbReference type="ChEBI" id="CHEBI:37565"/>
    </ligand>
</feature>
<keyword evidence="3 4" id="KW-0342">GTP-binding</keyword>
<evidence type="ECO:0000313" key="9">
    <source>
        <dbReference type="EMBL" id="MFC3148989.1"/>
    </source>
</evidence>
<name>A0ABV7H8P5_9BURK</name>
<keyword evidence="10" id="KW-1185">Reference proteome</keyword>
<dbReference type="GO" id="GO:0051301">
    <property type="term" value="P:cell division"/>
    <property type="evidence" value="ECO:0007669"/>
    <property type="project" value="UniProtKB-KW"/>
</dbReference>
<dbReference type="Gene3D" id="3.30.1330.20">
    <property type="entry name" value="Tubulin/FtsZ, C-terminal domain"/>
    <property type="match status" value="1"/>
</dbReference>
<dbReference type="InterPro" id="IPR008280">
    <property type="entry name" value="Tub_FtsZ_C"/>
</dbReference>
<comment type="subunit">
    <text evidence="4">Homodimer. Polymerizes to form a dynamic ring structure in a strictly GTP-dependent manner. Interacts directly with several other division proteins.</text>
</comment>
<evidence type="ECO:0000256" key="5">
    <source>
        <dbReference type="NCBIfam" id="TIGR00065"/>
    </source>
</evidence>
<dbReference type="Proteomes" id="UP001595556">
    <property type="component" value="Unassembled WGS sequence"/>
</dbReference>
<reference evidence="10" key="1">
    <citation type="journal article" date="2019" name="Int. J. Syst. Evol. Microbiol.">
        <title>The Global Catalogue of Microorganisms (GCM) 10K type strain sequencing project: providing services to taxonomists for standard genome sequencing and annotation.</title>
        <authorList>
            <consortium name="The Broad Institute Genomics Platform"/>
            <consortium name="The Broad Institute Genome Sequencing Center for Infectious Disease"/>
            <person name="Wu L."/>
            <person name="Ma J."/>
        </authorList>
    </citation>
    <scope>NUCLEOTIDE SEQUENCE [LARGE SCALE GENOMIC DNA]</scope>
    <source>
        <strain evidence="10">KCTC 52168</strain>
    </source>
</reference>
<keyword evidence="4" id="KW-0963">Cytoplasm</keyword>
<dbReference type="PANTHER" id="PTHR30314">
    <property type="entry name" value="CELL DIVISION PROTEIN FTSZ-RELATED"/>
    <property type="match status" value="1"/>
</dbReference>
<dbReference type="InterPro" id="IPR003008">
    <property type="entry name" value="Tubulin_FtsZ_GTPase"/>
</dbReference>
<feature type="binding site" evidence="4">
    <location>
        <begin position="106"/>
        <end position="108"/>
    </location>
    <ligand>
        <name>GTP</name>
        <dbReference type="ChEBI" id="CHEBI:37565"/>
    </ligand>
</feature>
<dbReference type="InterPro" id="IPR020805">
    <property type="entry name" value="Cell_div_FtsZ_CS"/>
</dbReference>
<dbReference type="InterPro" id="IPR036525">
    <property type="entry name" value="Tubulin/FtsZ_GTPase_sf"/>
</dbReference>
<organism evidence="9 10">
    <name type="scientific">Piscinibacterium candidicorallinum</name>
    <dbReference type="NCBI Taxonomy" id="1793872"/>
    <lineage>
        <taxon>Bacteria</taxon>
        <taxon>Pseudomonadati</taxon>
        <taxon>Pseudomonadota</taxon>
        <taxon>Betaproteobacteria</taxon>
        <taxon>Burkholderiales</taxon>
        <taxon>Piscinibacterium</taxon>
    </lineage>
</organism>
<dbReference type="PRINTS" id="PR00423">
    <property type="entry name" value="CELLDVISFTSZ"/>
</dbReference>
<dbReference type="CDD" id="cd02201">
    <property type="entry name" value="FtsZ_type1"/>
    <property type="match status" value="1"/>
</dbReference>
<dbReference type="InterPro" id="IPR024757">
    <property type="entry name" value="FtsZ_C"/>
</dbReference>
<dbReference type="EMBL" id="JBHRTI010000010">
    <property type="protein sequence ID" value="MFC3148989.1"/>
    <property type="molecule type" value="Genomic_DNA"/>
</dbReference>
<evidence type="ECO:0000256" key="6">
    <source>
        <dbReference type="RuleBase" id="RU000631"/>
    </source>
</evidence>
<dbReference type="InterPro" id="IPR000158">
    <property type="entry name" value="Cell_div_FtsZ"/>
</dbReference>
<sequence>MAIEVIETEQRGTIIKVVGVGGAGGNAINHMIRTGVRGVEFIVANTDAQALSANAADTKIQLGSTGLGAGNKPDVARNFADEARDQIRDALDGAHMVFITAGMGKGTGTGAAPIIAQVAKELGALTVGVVTKPFSYEGPNKMDVAVNGADDLAQHVDSLIVILNEKLEEVYPDATMKQWYGFADEVLNKAVAGIAEIINVPGHQNVDFNDVRTIMSDNRGKAMMGTATARGTTRAKDAAEAAVASPLLEGIDLSGARGVLVNITAHEDTLKGAEVKEILNTVRNFCAPDALVVHGVAYEEGMGEDLRVTVVVTGLGRKKMQLVPPVQQPALRTGTYDVAPAMNLTSPPSTAQIQTPQAPMTAAPVAAQAASAPVTVPDFGNYDTPAVWRNGRSEAQAKVNAMQESGMDRFDIPAFLRKQAD</sequence>
<comment type="function">
    <text evidence="4 6">Essential cell division protein that forms a contractile ring structure (Z ring) at the future cell division site. The regulation of the ring assembly controls the timing and the location of cell division. One of the functions of the FtsZ ring is to recruit other cell division proteins to the septum to produce a new cell wall between the dividing cells. Binds GTP and shows GTPase activity.</text>
</comment>
<dbReference type="Pfam" id="PF00091">
    <property type="entry name" value="Tubulin"/>
    <property type="match status" value="1"/>
</dbReference>
<feature type="binding site" evidence="4">
    <location>
        <position position="184"/>
    </location>
    <ligand>
        <name>GTP</name>
        <dbReference type="ChEBI" id="CHEBI:37565"/>
    </ligand>
</feature>
<gene>
    <name evidence="4 9" type="primary">ftsZ</name>
    <name evidence="9" type="ORF">ACFOEN_15290</name>
</gene>
<dbReference type="NCBIfam" id="TIGR00065">
    <property type="entry name" value="ftsZ"/>
    <property type="match status" value="1"/>
</dbReference>
<evidence type="ECO:0000259" key="7">
    <source>
        <dbReference type="SMART" id="SM00864"/>
    </source>
</evidence>
<dbReference type="HAMAP" id="MF_00909">
    <property type="entry name" value="FtsZ"/>
    <property type="match status" value="1"/>
</dbReference>
<keyword evidence="2 4" id="KW-0547">Nucleotide-binding</keyword>
<dbReference type="Gene3D" id="3.40.50.1440">
    <property type="entry name" value="Tubulin/FtsZ, GTPase domain"/>
    <property type="match status" value="1"/>
</dbReference>
<feature type="binding site" evidence="4">
    <location>
        <position position="137"/>
    </location>
    <ligand>
        <name>GTP</name>
        <dbReference type="ChEBI" id="CHEBI:37565"/>
    </ligand>
</feature>
<feature type="domain" description="Tubulin/FtsZ 2-layer sandwich" evidence="8">
    <location>
        <begin position="205"/>
        <end position="324"/>
    </location>
</feature>
<feature type="binding site" evidence="4">
    <location>
        <begin position="22"/>
        <end position="26"/>
    </location>
    <ligand>
        <name>GTP</name>
        <dbReference type="ChEBI" id="CHEBI:37565"/>
    </ligand>
</feature>
<evidence type="ECO:0000256" key="1">
    <source>
        <dbReference type="ARBA" id="ARBA00009690"/>
    </source>
</evidence>
<comment type="caution">
    <text evidence="9">The sequence shown here is derived from an EMBL/GenBank/DDBJ whole genome shotgun (WGS) entry which is preliminary data.</text>
</comment>
<accession>A0ABV7H8P5</accession>
<feature type="domain" description="Tubulin/FtsZ GTPase" evidence="7">
    <location>
        <begin position="14"/>
        <end position="202"/>
    </location>
</feature>
<protein>
    <recommendedName>
        <fullName evidence="4 5">Cell division protein FtsZ</fullName>
    </recommendedName>
</protein>
<dbReference type="SUPFAM" id="SSF52490">
    <property type="entry name" value="Tubulin nucleotide-binding domain-like"/>
    <property type="match status" value="1"/>
</dbReference>
<proteinExistence type="inferred from homology"/>
<evidence type="ECO:0000256" key="2">
    <source>
        <dbReference type="ARBA" id="ARBA00022741"/>
    </source>
</evidence>
<dbReference type="InterPro" id="IPR018316">
    <property type="entry name" value="Tubulin/FtsZ_2-layer-sand-dom"/>
</dbReference>
<evidence type="ECO:0000256" key="3">
    <source>
        <dbReference type="ARBA" id="ARBA00023134"/>
    </source>
</evidence>
<comment type="similarity">
    <text evidence="1 4 6">Belongs to the FtsZ family.</text>
</comment>
<keyword evidence="4 6" id="KW-0132">Cell division</keyword>
<dbReference type="RefSeq" id="WP_377305404.1">
    <property type="nucleotide sequence ID" value="NZ_CP180191.1"/>
</dbReference>